<sequence>MSASALAGLALLVIGESHMSLSGQLIDTLHDDLTRRGAVVTSIGACGASAEEWLKTVSKGCGAERIGKGKAVIKGRDTKTTPIDQLITKTKPDVVVVIIGDTMASYDKPVFPRTWAWQGITGLTKAIAATGKACIWVGPPYGTPGGQYQKTDARVQQMSKFLATNVAPCEYIDSTTFSKPGEWATIDGQHFNRSGYKAWGDAIGRAIADSSTAKKVKK</sequence>
<dbReference type="InterPro" id="IPR036514">
    <property type="entry name" value="SGNH_hydro_sf"/>
</dbReference>
<evidence type="ECO:0000313" key="2">
    <source>
        <dbReference type="EMBL" id="SOE50275.1"/>
    </source>
</evidence>
<dbReference type="EMBL" id="LT907988">
    <property type="protein sequence ID" value="SOE50275.1"/>
    <property type="molecule type" value="Genomic_DNA"/>
</dbReference>
<protein>
    <submittedName>
        <fullName evidence="1">Cell morphology protein</fullName>
    </submittedName>
</protein>
<dbReference type="SUPFAM" id="SSF52266">
    <property type="entry name" value="SGNH hydrolase"/>
    <property type="match status" value="1"/>
</dbReference>
<gene>
    <name evidence="1" type="ORF">ODI_02689</name>
    <name evidence="2" type="ORF">ODI_R2616</name>
</gene>
<dbReference type="CDD" id="cd00229">
    <property type="entry name" value="SGNH_hydrolase"/>
    <property type="match status" value="1"/>
</dbReference>
<dbReference type="RefSeq" id="WP_331716296.1">
    <property type="nucleotide sequence ID" value="NZ_LT907988.1"/>
</dbReference>
<dbReference type="EMBL" id="FLRC01000011">
    <property type="protein sequence ID" value="SBT24619.1"/>
    <property type="molecule type" value="Genomic_DNA"/>
</dbReference>
<accession>A0A1C3JZD8</accession>
<dbReference type="Gene3D" id="3.40.50.1110">
    <property type="entry name" value="SGNH hydrolase"/>
    <property type="match status" value="1"/>
</dbReference>
<evidence type="ECO:0000313" key="1">
    <source>
        <dbReference type="EMBL" id="SBT24619.1"/>
    </source>
</evidence>
<dbReference type="GO" id="GO:0016788">
    <property type="term" value="F:hydrolase activity, acting on ester bonds"/>
    <property type="evidence" value="ECO:0007669"/>
    <property type="project" value="UniProtKB-ARBA"/>
</dbReference>
<reference evidence="2 3" key="2">
    <citation type="submission" date="2017-08" db="EMBL/GenBank/DDBJ databases">
        <authorList>
            <person name="de Groot N.N."/>
        </authorList>
    </citation>
    <scope>NUCLEOTIDE SEQUENCE [LARGE SCALE GENOMIC DNA]</scope>
    <source>
        <strain evidence="2">Orrdi1</strain>
    </source>
</reference>
<name>A0A1C3JZD8_9BURK</name>
<proteinExistence type="predicted"/>
<dbReference type="KEGG" id="odi:ODI_R2616"/>
<reference evidence="1 3" key="1">
    <citation type="submission" date="2016-06" db="EMBL/GenBank/DDBJ databases">
        <authorList>
            <person name="Kjaerup R.B."/>
            <person name="Dalgaard T.S."/>
            <person name="Juul-Madsen H.R."/>
        </authorList>
    </citation>
    <scope>NUCLEOTIDE SEQUENCE [LARGE SCALE GENOMIC DNA]</scope>
    <source>
        <strain evidence="1">Orrdi1</strain>
    </source>
</reference>
<evidence type="ECO:0000313" key="3">
    <source>
        <dbReference type="Proteomes" id="UP000078558"/>
    </source>
</evidence>
<keyword evidence="3" id="KW-1185">Reference proteome</keyword>
<dbReference type="AlphaFoldDB" id="A0A1C3JZD8"/>
<dbReference type="Proteomes" id="UP000078558">
    <property type="component" value="Chromosome I"/>
</dbReference>
<dbReference type="STRING" id="1851544.ODI_02689"/>
<organism evidence="1 3">
    <name type="scientific">Orrella dioscoreae</name>
    <dbReference type="NCBI Taxonomy" id="1851544"/>
    <lineage>
        <taxon>Bacteria</taxon>
        <taxon>Pseudomonadati</taxon>
        <taxon>Pseudomonadota</taxon>
        <taxon>Betaproteobacteria</taxon>
        <taxon>Burkholderiales</taxon>
        <taxon>Alcaligenaceae</taxon>
        <taxon>Orrella</taxon>
    </lineage>
</organism>